<dbReference type="Pfam" id="PF13847">
    <property type="entry name" value="Methyltransf_31"/>
    <property type="match status" value="1"/>
</dbReference>
<gene>
    <name evidence="2" type="ORF">GO493_09230</name>
</gene>
<keyword evidence="2" id="KW-0489">Methyltransferase</keyword>
<evidence type="ECO:0000313" key="2">
    <source>
        <dbReference type="EMBL" id="MVT08438.1"/>
    </source>
</evidence>
<sequence length="198" mass="23247">MDNITSKPTWYTSDAAFDWLYPERIQRLSKQHWTPMEVAKKSARFLATGTKKRILDIGCGVGKFCLIGGHFFPEAQFSGVEQRKELFHFAQAAKERTNTQNVNFINNNFTKIDFDDFDHFYFYNAFFENLAEEGQIDQGIEYSVSLYNYYSRYMYKCLENKPAGTRLVTFHSLEDEVPPSYQLVDATVDFLLKMWVKR</sequence>
<feature type="domain" description="Methyltransferase" evidence="1">
    <location>
        <begin position="51"/>
        <end position="118"/>
    </location>
</feature>
<dbReference type="InterPro" id="IPR029063">
    <property type="entry name" value="SAM-dependent_MTases_sf"/>
</dbReference>
<protein>
    <submittedName>
        <fullName evidence="2">Methyltransferase domain-containing protein</fullName>
    </submittedName>
</protein>
<name>A0A7K1U266_9BACT</name>
<comment type="caution">
    <text evidence="2">The sequence shown here is derived from an EMBL/GenBank/DDBJ whole genome shotgun (WGS) entry which is preliminary data.</text>
</comment>
<evidence type="ECO:0000259" key="1">
    <source>
        <dbReference type="Pfam" id="PF13847"/>
    </source>
</evidence>
<keyword evidence="3" id="KW-1185">Reference proteome</keyword>
<evidence type="ECO:0000313" key="3">
    <source>
        <dbReference type="Proteomes" id="UP000461730"/>
    </source>
</evidence>
<dbReference type="Gene3D" id="3.40.50.150">
    <property type="entry name" value="Vaccinia Virus protein VP39"/>
    <property type="match status" value="1"/>
</dbReference>
<dbReference type="SUPFAM" id="SSF53335">
    <property type="entry name" value="S-adenosyl-L-methionine-dependent methyltransferases"/>
    <property type="match status" value="1"/>
</dbReference>
<proteinExistence type="predicted"/>
<dbReference type="CDD" id="cd02440">
    <property type="entry name" value="AdoMet_MTases"/>
    <property type="match status" value="1"/>
</dbReference>
<keyword evidence="2" id="KW-0808">Transferase</keyword>
<dbReference type="Proteomes" id="UP000461730">
    <property type="component" value="Unassembled WGS sequence"/>
</dbReference>
<dbReference type="EMBL" id="WRXN01000003">
    <property type="protein sequence ID" value="MVT08438.1"/>
    <property type="molecule type" value="Genomic_DNA"/>
</dbReference>
<accession>A0A7K1U266</accession>
<dbReference type="AlphaFoldDB" id="A0A7K1U266"/>
<reference evidence="2 3" key="1">
    <citation type="submission" date="2019-12" db="EMBL/GenBank/DDBJ databases">
        <title>Chitinophaga sp. strain ysch24 (GDMCC 1.1355), whole genome shotgun sequence.</title>
        <authorList>
            <person name="Zhang X."/>
        </authorList>
    </citation>
    <scope>NUCLEOTIDE SEQUENCE [LARGE SCALE GENOMIC DNA]</scope>
    <source>
        <strain evidence="3">ysch24</strain>
    </source>
</reference>
<dbReference type="GO" id="GO:0008168">
    <property type="term" value="F:methyltransferase activity"/>
    <property type="evidence" value="ECO:0007669"/>
    <property type="project" value="UniProtKB-KW"/>
</dbReference>
<dbReference type="InterPro" id="IPR025714">
    <property type="entry name" value="Methyltranfer_dom"/>
</dbReference>
<organism evidence="2 3">
    <name type="scientific">Chitinophaga tropicalis</name>
    <dbReference type="NCBI Taxonomy" id="2683588"/>
    <lineage>
        <taxon>Bacteria</taxon>
        <taxon>Pseudomonadati</taxon>
        <taxon>Bacteroidota</taxon>
        <taxon>Chitinophagia</taxon>
        <taxon>Chitinophagales</taxon>
        <taxon>Chitinophagaceae</taxon>
        <taxon>Chitinophaga</taxon>
    </lineage>
</organism>
<dbReference type="GO" id="GO:0032259">
    <property type="term" value="P:methylation"/>
    <property type="evidence" value="ECO:0007669"/>
    <property type="project" value="UniProtKB-KW"/>
</dbReference>